<evidence type="ECO:0000259" key="8">
    <source>
        <dbReference type="PROSITE" id="PS51294"/>
    </source>
</evidence>
<evidence type="ECO:0000256" key="3">
    <source>
        <dbReference type="ARBA" id="ARBA00023015"/>
    </source>
</evidence>
<evidence type="ECO:0000256" key="6">
    <source>
        <dbReference type="ARBA" id="ARBA00023242"/>
    </source>
</evidence>
<keyword evidence="11" id="KW-1185">Reference proteome</keyword>
<dbReference type="InterPro" id="IPR015495">
    <property type="entry name" value="Myb_TF_plants"/>
</dbReference>
<accession>K7UB98</accession>
<feature type="domain" description="Myb-like" evidence="7">
    <location>
        <begin position="79"/>
        <end position="129"/>
    </location>
</feature>
<organism evidence="9">
    <name type="scientific">Zea mays</name>
    <name type="common">Maize</name>
    <dbReference type="NCBI Taxonomy" id="4577"/>
    <lineage>
        <taxon>Eukaryota</taxon>
        <taxon>Viridiplantae</taxon>
        <taxon>Streptophyta</taxon>
        <taxon>Embryophyta</taxon>
        <taxon>Tracheophyta</taxon>
        <taxon>Spermatophyta</taxon>
        <taxon>Magnoliopsida</taxon>
        <taxon>Liliopsida</taxon>
        <taxon>Poales</taxon>
        <taxon>Poaceae</taxon>
        <taxon>PACMAD clade</taxon>
        <taxon>Panicoideae</taxon>
        <taxon>Andropogonodae</taxon>
        <taxon>Andropogoneae</taxon>
        <taxon>Tripsacinae</taxon>
        <taxon>Zea</taxon>
    </lineage>
</organism>
<dbReference type="EnsemblPlants" id="Zm00001eb438950_T001">
    <property type="protein sequence ID" value="Zm00001eb438950_P001"/>
    <property type="gene ID" value="Zm00001eb438950"/>
</dbReference>
<dbReference type="Pfam" id="PF00249">
    <property type="entry name" value="Myb_DNA-binding"/>
    <property type="match status" value="2"/>
</dbReference>
<reference evidence="10" key="4">
    <citation type="submission" date="2021-05" db="UniProtKB">
        <authorList>
            <consortium name="EnsemblPlants"/>
        </authorList>
    </citation>
    <scope>IDENTIFICATION</scope>
    <source>
        <strain evidence="10">cv. B73</strain>
    </source>
</reference>
<dbReference type="AlphaFoldDB" id="K7UB98"/>
<dbReference type="Proteomes" id="UP000007305">
    <property type="component" value="Chromosome 10"/>
</dbReference>
<dbReference type="PANTHER" id="PTHR10641:SF1322">
    <property type="entry name" value="MYB DNA-BINDING DOMAIN SUPERFAMILY PROTEIN-RELATED"/>
    <property type="match status" value="1"/>
</dbReference>
<dbReference type="EnsemblPlants" id="Zm00001eb405470_T001">
    <property type="protein sequence ID" value="Zm00001eb405470_P001"/>
    <property type="gene ID" value="Zm00001eb405470"/>
</dbReference>
<keyword evidence="5" id="KW-0804">Transcription</keyword>
<dbReference type="InterPro" id="IPR017930">
    <property type="entry name" value="Myb_dom"/>
</dbReference>
<dbReference type="SMR" id="K7UB98"/>
<keyword evidence="6" id="KW-0539">Nucleus</keyword>
<dbReference type="InterPro" id="IPR009057">
    <property type="entry name" value="Homeodomain-like_sf"/>
</dbReference>
<reference evidence="9" key="2">
    <citation type="submission" date="2014-04" db="EMBL/GenBank/DDBJ databases">
        <title>The Maize TFome - Development of a transcription factor open reading frame collection for functional genomics.</title>
        <authorList>
            <person name="Burdo B."/>
            <person name="Gray J."/>
            <person name="Goetting-Minesky M.P."/>
            <person name="Wittler B."/>
            <person name="Hunt M."/>
            <person name="Li T."/>
            <person name="Velliquette D."/>
            <person name="Thomas J."/>
            <person name="Gentzel I."/>
            <person name="Dos Santos Brito M."/>
            <person name="Mejia-Guerra M.K."/>
            <person name="Connolly L.N."/>
            <person name="Qaisi D."/>
            <person name="Li W."/>
            <person name="Casas M.I."/>
            <person name="Doseff A.I."/>
            <person name="Grotewold E."/>
        </authorList>
    </citation>
    <scope>NUCLEOTIDE SEQUENCE</scope>
</reference>
<keyword evidence="3" id="KW-0805">Transcription regulation</keyword>
<sequence length="313" mass="34562">MEQGDDHRRKMGSRPPWCACDRAGNTAAMKKGPWMPEEDLVLVSYIHEHGPTKWRHVPASTGLMRCSKSCRLRWTNYLRPGIRRGNFTPREERVIVHLHSLLGNRWAAIASHLPQRTDNDIKNYWNTHLKKKLVVVEEQHRAAAAAAIVAAAARGHVDDDGVTTSSSPRLLAKDDSYGYGYDARPAAAYPCSMDNVSKLVKVKAGCMKSASSSSPPAQDGSSIRRPFFSLDQTSRSTAPLPPISNVVPQLAGTVLAGQGQGRHGGRFFHEPPQQQLSSIMENWLFLPKHQHQQQMTQSSPTPTAAAHCPCCFS</sequence>
<dbReference type="SUPFAM" id="SSF46689">
    <property type="entry name" value="Homeodomain-like"/>
    <property type="match status" value="1"/>
</dbReference>
<dbReference type="InterPro" id="IPR001005">
    <property type="entry name" value="SANT/Myb"/>
</dbReference>
<comment type="subcellular location">
    <subcellularLocation>
        <location evidence="1">Nucleus</location>
    </subcellularLocation>
</comment>
<feature type="domain" description="HTH myb-type" evidence="8">
    <location>
        <begin position="79"/>
        <end position="133"/>
    </location>
</feature>
<feature type="domain" description="HTH myb-type" evidence="8">
    <location>
        <begin position="30"/>
        <end position="78"/>
    </location>
</feature>
<evidence type="ECO:0000256" key="5">
    <source>
        <dbReference type="ARBA" id="ARBA00023163"/>
    </source>
</evidence>
<dbReference type="Gramene" id="Zm00001eb405470_T001">
    <property type="protein sequence ID" value="Zm00001eb405470_P001"/>
    <property type="gene ID" value="Zm00001eb405470"/>
</dbReference>
<protein>
    <submittedName>
        <fullName evidence="9">MYB transcription factor</fullName>
    </submittedName>
</protein>
<dbReference type="HOGENOM" id="CLU_028567_6_0_1"/>
<dbReference type="Gramene" id="Zm00001eb438950_T001">
    <property type="protein sequence ID" value="Zm00001eb438950_P001"/>
    <property type="gene ID" value="Zm00001eb438950"/>
</dbReference>
<gene>
    <name evidence="9" type="primary">MYB123</name>
</gene>
<keyword evidence="4" id="KW-0238">DNA-binding</keyword>
<feature type="domain" description="Myb-like" evidence="7">
    <location>
        <begin position="26"/>
        <end position="78"/>
    </location>
</feature>
<evidence type="ECO:0000256" key="1">
    <source>
        <dbReference type="ARBA" id="ARBA00004123"/>
    </source>
</evidence>
<keyword evidence="2" id="KW-0677">Repeat</keyword>
<dbReference type="SMART" id="SM00717">
    <property type="entry name" value="SANT"/>
    <property type="match status" value="2"/>
</dbReference>
<evidence type="ECO:0000313" key="11">
    <source>
        <dbReference type="Proteomes" id="UP000007305"/>
    </source>
</evidence>
<reference evidence="10" key="3">
    <citation type="submission" date="2019-07" db="EMBL/GenBank/DDBJ databases">
        <authorList>
            <person name="Seetharam A."/>
            <person name="Woodhouse M."/>
            <person name="Cannon E."/>
        </authorList>
    </citation>
    <scope>NUCLEOTIDE SEQUENCE [LARGE SCALE GENOMIC DNA]</scope>
    <source>
        <strain evidence="10">cv. B73</strain>
    </source>
</reference>
<dbReference type="Gene3D" id="1.10.10.60">
    <property type="entry name" value="Homeodomain-like"/>
    <property type="match status" value="2"/>
</dbReference>
<dbReference type="GO" id="GO:0009733">
    <property type="term" value="P:response to auxin"/>
    <property type="evidence" value="ECO:0000318"/>
    <property type="project" value="GO_Central"/>
</dbReference>
<dbReference type="GO" id="GO:1901141">
    <property type="term" value="P:regulation of lignin biosynthetic process"/>
    <property type="evidence" value="ECO:0007669"/>
    <property type="project" value="UniProtKB-ARBA"/>
</dbReference>
<proteinExistence type="predicted"/>
<dbReference type="GO" id="GO:0005634">
    <property type="term" value="C:nucleus"/>
    <property type="evidence" value="ECO:0007669"/>
    <property type="project" value="UniProtKB-SubCell"/>
</dbReference>
<evidence type="ECO:0000256" key="2">
    <source>
        <dbReference type="ARBA" id="ARBA00022737"/>
    </source>
</evidence>
<reference evidence="11" key="1">
    <citation type="journal article" date="2009" name="Science">
        <title>The B73 maize genome: complexity, diversity, and dynamics.</title>
        <authorList>
            <person name="Schnable P.S."/>
            <person name="Ware D."/>
            <person name="Fulton R.S."/>
            <person name="Stein J.C."/>
            <person name="Wei F."/>
            <person name="Pasternak S."/>
            <person name="Liang C."/>
            <person name="Zhang J."/>
            <person name="Fulton L."/>
            <person name="Graves T.A."/>
            <person name="Minx P."/>
            <person name="Reily A.D."/>
            <person name="Courtney L."/>
            <person name="Kruchowski S.S."/>
            <person name="Tomlinson C."/>
            <person name="Strong C."/>
            <person name="Delehaunty K."/>
            <person name="Fronick C."/>
            <person name="Courtney B."/>
            <person name="Rock S.M."/>
            <person name="Belter E."/>
            <person name="Du F."/>
            <person name="Kim K."/>
            <person name="Abbott R.M."/>
            <person name="Cotton M."/>
            <person name="Levy A."/>
            <person name="Marchetto P."/>
            <person name="Ochoa K."/>
            <person name="Jackson S.M."/>
            <person name="Gillam B."/>
            <person name="Chen W."/>
            <person name="Yan L."/>
            <person name="Higginbotham J."/>
            <person name="Cardenas M."/>
            <person name="Waligorski J."/>
            <person name="Applebaum E."/>
            <person name="Phelps L."/>
            <person name="Falcone J."/>
            <person name="Kanchi K."/>
            <person name="Thane T."/>
            <person name="Scimone A."/>
            <person name="Thane N."/>
            <person name="Henke J."/>
            <person name="Wang T."/>
            <person name="Ruppert J."/>
            <person name="Shah N."/>
            <person name="Rotter K."/>
            <person name="Hodges J."/>
            <person name="Ingenthron E."/>
            <person name="Cordes M."/>
            <person name="Kohlberg S."/>
            <person name="Sgro J."/>
            <person name="Delgado B."/>
            <person name="Mead K."/>
            <person name="Chinwalla A."/>
            <person name="Leonard S."/>
            <person name="Crouse K."/>
            <person name="Collura K."/>
            <person name="Kudrna D."/>
            <person name="Currie J."/>
            <person name="He R."/>
            <person name="Angelova A."/>
            <person name="Rajasekar S."/>
            <person name="Mueller T."/>
            <person name="Lomeli R."/>
            <person name="Scara G."/>
            <person name="Ko A."/>
            <person name="Delaney K."/>
            <person name="Wissotski M."/>
            <person name="Lopez G."/>
            <person name="Campos D."/>
            <person name="Braidotti M."/>
            <person name="Ashley E."/>
            <person name="Golser W."/>
            <person name="Kim H."/>
            <person name="Lee S."/>
            <person name="Lin J."/>
            <person name="Dujmic Z."/>
            <person name="Kim W."/>
            <person name="Talag J."/>
            <person name="Zuccolo A."/>
            <person name="Fan C."/>
            <person name="Sebastian A."/>
            <person name="Kramer M."/>
            <person name="Spiegel L."/>
            <person name="Nascimento L."/>
            <person name="Zutavern T."/>
            <person name="Miller B."/>
            <person name="Ambroise C."/>
            <person name="Muller S."/>
            <person name="Spooner W."/>
            <person name="Narechania A."/>
            <person name="Ren L."/>
            <person name="Wei S."/>
            <person name="Kumari S."/>
            <person name="Faga B."/>
            <person name="Levy M.J."/>
            <person name="McMahan L."/>
            <person name="Van Buren P."/>
            <person name="Vaughn M.W."/>
            <person name="Ying K."/>
            <person name="Yeh C.-T."/>
            <person name="Emrich S.J."/>
            <person name="Jia Y."/>
            <person name="Kalyanaraman A."/>
            <person name="Hsia A.-P."/>
            <person name="Barbazuk W.B."/>
            <person name="Baucom R.S."/>
            <person name="Brutnell T.P."/>
            <person name="Carpita N.C."/>
            <person name="Chaparro C."/>
            <person name="Chia J.-M."/>
            <person name="Deragon J.-M."/>
            <person name="Estill J.C."/>
            <person name="Fu Y."/>
            <person name="Jeddeloh J.A."/>
            <person name="Han Y."/>
            <person name="Lee H."/>
            <person name="Li P."/>
            <person name="Lisch D.R."/>
            <person name="Liu S."/>
            <person name="Liu Z."/>
            <person name="Nagel D.H."/>
            <person name="McCann M.C."/>
            <person name="SanMiguel P."/>
            <person name="Myers A.M."/>
            <person name="Nettleton D."/>
            <person name="Nguyen J."/>
            <person name="Penning B.W."/>
            <person name="Ponnala L."/>
            <person name="Schneider K.L."/>
            <person name="Schwartz D.C."/>
            <person name="Sharma A."/>
            <person name="Soderlund C."/>
            <person name="Springer N.M."/>
            <person name="Sun Q."/>
            <person name="Wang H."/>
            <person name="Waterman M."/>
            <person name="Westerman R."/>
            <person name="Wolfgruber T.K."/>
            <person name="Yang L."/>
            <person name="Yu Y."/>
            <person name="Zhang L."/>
            <person name="Zhou S."/>
            <person name="Zhu Q."/>
            <person name="Bennetzen J.L."/>
            <person name="Dawe R.K."/>
            <person name="Jiang J."/>
            <person name="Jiang N."/>
            <person name="Presting G.G."/>
            <person name="Wessler S.R."/>
            <person name="Aluru S."/>
            <person name="Martienssen R.A."/>
            <person name="Clifton S.W."/>
            <person name="McCombie W.R."/>
            <person name="Wing R.A."/>
            <person name="Wilson R.K."/>
        </authorList>
    </citation>
    <scope>NUCLEOTIDE SEQUENCE [LARGE SCALE GENOMIC DNA]</scope>
    <source>
        <strain evidence="11">cv. B73</strain>
    </source>
</reference>
<dbReference type="CDD" id="cd00167">
    <property type="entry name" value="SANT"/>
    <property type="match status" value="2"/>
</dbReference>
<dbReference type="PROSITE" id="PS51294">
    <property type="entry name" value="HTH_MYB"/>
    <property type="match status" value="2"/>
</dbReference>
<dbReference type="GO" id="GO:0000976">
    <property type="term" value="F:transcription cis-regulatory region binding"/>
    <property type="evidence" value="ECO:0007669"/>
    <property type="project" value="UniProtKB-ARBA"/>
</dbReference>
<name>K7UB98_MAIZE</name>
<dbReference type="PANTHER" id="PTHR10641">
    <property type="entry name" value="MYB FAMILY TRANSCRIPTION FACTOR"/>
    <property type="match status" value="1"/>
</dbReference>
<dbReference type="PROSITE" id="PS50090">
    <property type="entry name" value="MYB_LIKE"/>
    <property type="match status" value="2"/>
</dbReference>
<dbReference type="GO" id="GO:0003700">
    <property type="term" value="F:DNA-binding transcription factor activity"/>
    <property type="evidence" value="ECO:0007669"/>
    <property type="project" value="UniProtKB-ARBA"/>
</dbReference>
<dbReference type="FunFam" id="1.10.10.60:FF:000001">
    <property type="entry name" value="MYB-related transcription factor"/>
    <property type="match status" value="1"/>
</dbReference>
<evidence type="ECO:0000313" key="9">
    <source>
        <dbReference type="EMBL" id="AIB05362.1"/>
    </source>
</evidence>
<evidence type="ECO:0000259" key="7">
    <source>
        <dbReference type="PROSITE" id="PS50090"/>
    </source>
</evidence>
<dbReference type="EMBL" id="KJ727871">
    <property type="protein sequence ID" value="AIB05362.1"/>
    <property type="molecule type" value="Genomic_DNA"/>
</dbReference>
<evidence type="ECO:0000256" key="4">
    <source>
        <dbReference type="ARBA" id="ARBA00023125"/>
    </source>
</evidence>
<feature type="non-terminal residue" evidence="9">
    <location>
        <position position="313"/>
    </location>
</feature>
<evidence type="ECO:0000313" key="10">
    <source>
        <dbReference type="EnsemblPlants" id="Zm00001eb405470_P001"/>
    </source>
</evidence>